<keyword evidence="3" id="KW-1185">Reference proteome</keyword>
<feature type="region of interest" description="Disordered" evidence="1">
    <location>
        <begin position="108"/>
        <end position="128"/>
    </location>
</feature>
<dbReference type="AlphaFoldDB" id="A0AAV4QQH7"/>
<organism evidence="2 3">
    <name type="scientific">Caerostris darwini</name>
    <dbReference type="NCBI Taxonomy" id="1538125"/>
    <lineage>
        <taxon>Eukaryota</taxon>
        <taxon>Metazoa</taxon>
        <taxon>Ecdysozoa</taxon>
        <taxon>Arthropoda</taxon>
        <taxon>Chelicerata</taxon>
        <taxon>Arachnida</taxon>
        <taxon>Araneae</taxon>
        <taxon>Araneomorphae</taxon>
        <taxon>Entelegynae</taxon>
        <taxon>Araneoidea</taxon>
        <taxon>Araneidae</taxon>
        <taxon>Caerostris</taxon>
    </lineage>
</organism>
<gene>
    <name evidence="2" type="ORF">CDAR_239171</name>
</gene>
<evidence type="ECO:0000313" key="2">
    <source>
        <dbReference type="EMBL" id="GIY11715.1"/>
    </source>
</evidence>
<sequence length="183" mass="21092">MGKDGNLFPCEVTFIHGKEIVRLSQFSAQKRRWETIAMELRSLPSCIKRNLHYQSPSPRRGRGDREGELPPHTLSWREGKVLFLLKRVVKTDCINLISTSYLSSEGGGEERGLFNGGRPPLGEGVDREAEKDESRFSFRMGKDGNLFPCEVTFIHGKEVVRLSQFSAQKRRWETIVMEVFRYR</sequence>
<accession>A0AAV4QQH7</accession>
<proteinExistence type="predicted"/>
<name>A0AAV4QQH7_9ARAC</name>
<dbReference type="EMBL" id="BPLQ01004947">
    <property type="protein sequence ID" value="GIY11715.1"/>
    <property type="molecule type" value="Genomic_DNA"/>
</dbReference>
<dbReference type="Proteomes" id="UP001054837">
    <property type="component" value="Unassembled WGS sequence"/>
</dbReference>
<protein>
    <submittedName>
        <fullName evidence="2">Uncharacterized protein</fullName>
    </submittedName>
</protein>
<evidence type="ECO:0000256" key="1">
    <source>
        <dbReference type="SAM" id="MobiDB-lite"/>
    </source>
</evidence>
<reference evidence="2 3" key="1">
    <citation type="submission" date="2021-06" db="EMBL/GenBank/DDBJ databases">
        <title>Caerostris darwini draft genome.</title>
        <authorList>
            <person name="Kono N."/>
            <person name="Arakawa K."/>
        </authorList>
    </citation>
    <scope>NUCLEOTIDE SEQUENCE [LARGE SCALE GENOMIC DNA]</scope>
</reference>
<comment type="caution">
    <text evidence="2">The sequence shown here is derived from an EMBL/GenBank/DDBJ whole genome shotgun (WGS) entry which is preliminary data.</text>
</comment>
<feature type="compositionally biased region" description="Basic and acidic residues" evidence="1">
    <location>
        <begin position="61"/>
        <end position="71"/>
    </location>
</feature>
<evidence type="ECO:0000313" key="3">
    <source>
        <dbReference type="Proteomes" id="UP001054837"/>
    </source>
</evidence>
<feature type="region of interest" description="Disordered" evidence="1">
    <location>
        <begin position="51"/>
        <end position="71"/>
    </location>
</feature>